<dbReference type="CDD" id="cd10142">
    <property type="entry name" value="HD_SAS6_N"/>
    <property type="match status" value="1"/>
</dbReference>
<evidence type="ECO:0000256" key="6">
    <source>
        <dbReference type="SAM" id="Coils"/>
    </source>
</evidence>
<dbReference type="Pfam" id="PF16531">
    <property type="entry name" value="SAS-6_N"/>
    <property type="match status" value="1"/>
</dbReference>
<keyword evidence="2" id="KW-0963">Cytoplasm</keyword>
<evidence type="ECO:0000259" key="7">
    <source>
        <dbReference type="Pfam" id="PF16531"/>
    </source>
</evidence>
<reference evidence="8" key="1">
    <citation type="submission" date="2020-11" db="EMBL/GenBank/DDBJ databases">
        <authorList>
            <person name="Tran Van P."/>
        </authorList>
    </citation>
    <scope>NUCLEOTIDE SEQUENCE</scope>
</reference>
<dbReference type="EMBL" id="OC919444">
    <property type="protein sequence ID" value="CAD7651357.1"/>
    <property type="molecule type" value="Genomic_DNA"/>
</dbReference>
<proteinExistence type="predicted"/>
<dbReference type="PANTHER" id="PTHR44281:SF2">
    <property type="entry name" value="SPINDLE ASSEMBLY ABNORMAL PROTEIN 6 HOMOLOG"/>
    <property type="match status" value="1"/>
</dbReference>
<dbReference type="AlphaFoldDB" id="A0A7R9M2T8"/>
<evidence type="ECO:0000313" key="8">
    <source>
        <dbReference type="EMBL" id="CAD7651357.1"/>
    </source>
</evidence>
<dbReference type="PANTHER" id="PTHR44281">
    <property type="entry name" value="SPINDLE ASSEMBLY ABNORMAL PROTEIN 6 HOMOLOG"/>
    <property type="match status" value="1"/>
</dbReference>
<keyword evidence="4" id="KW-0206">Cytoskeleton</keyword>
<sequence>MAIYMRDTQQLAKRYDPSPHEVTKQLSETRVDTTQDTKCEFKIDVETDFGLTREEVMIRLSDPNDPFFLYMTSIDEQIKSTENLLIDFISFPKTLIHLFETCLDEQHKDSPRFILSINQINKDFITLEIIEKNVFKHLVHFSLKIAAANQEFIKSSFTNGFRNLKLENQRLESSLHSLELKINESHLSKSKELEVIDGQHRNQLKEMELKYKKEIEVQKHLINDLSAKDIENKELLDEMRKELALSSESVRREQRQESERDLQIMSELNGKVASLEHQLSETRAALESQTSETENYRQLSDERQELLNELNLNNNSLAQDLSKANEIIGKLQTEMQSNHQKLLLLNKVTSKQEEAVDLHHNAVQKLQSDLRQCSQHLKARDKECQTLRKDMDALKDKCIETESQLTANQNIISYLTQQLSELQAKHGIKTIDITKGIPPHQTSAKTIAQRNAIFSTKPPKNDNLFRR</sequence>
<comment type="subcellular location">
    <subcellularLocation>
        <location evidence="1">Cytoplasm</location>
        <location evidence="1">Cytoskeleton</location>
        <location evidence="1">Microtubule organizing center</location>
        <location evidence="1">Centrosome</location>
    </subcellularLocation>
</comment>
<gene>
    <name evidence="8" type="ORF">ONB1V03_LOCUS8264</name>
</gene>
<protein>
    <recommendedName>
        <fullName evidence="7">Spindle assembly abnormal protein 6 N-terminal domain-containing protein</fullName>
    </recommendedName>
</protein>
<evidence type="ECO:0000256" key="1">
    <source>
        <dbReference type="ARBA" id="ARBA00004300"/>
    </source>
</evidence>
<organism evidence="8">
    <name type="scientific">Oppiella nova</name>
    <dbReference type="NCBI Taxonomy" id="334625"/>
    <lineage>
        <taxon>Eukaryota</taxon>
        <taxon>Metazoa</taxon>
        <taxon>Ecdysozoa</taxon>
        <taxon>Arthropoda</taxon>
        <taxon>Chelicerata</taxon>
        <taxon>Arachnida</taxon>
        <taxon>Acari</taxon>
        <taxon>Acariformes</taxon>
        <taxon>Sarcoptiformes</taxon>
        <taxon>Oribatida</taxon>
        <taxon>Brachypylina</taxon>
        <taxon>Oppioidea</taxon>
        <taxon>Oppiidae</taxon>
        <taxon>Oppiella</taxon>
    </lineage>
</organism>
<name>A0A7R9M2T8_9ACAR</name>
<dbReference type="GO" id="GO:0005813">
    <property type="term" value="C:centrosome"/>
    <property type="evidence" value="ECO:0007669"/>
    <property type="project" value="UniProtKB-SubCell"/>
</dbReference>
<dbReference type="Proteomes" id="UP000728032">
    <property type="component" value="Unassembled WGS sequence"/>
</dbReference>
<accession>A0A7R9M2T8</accession>
<evidence type="ECO:0000256" key="4">
    <source>
        <dbReference type="ARBA" id="ARBA00023212"/>
    </source>
</evidence>
<dbReference type="Gene3D" id="2.170.210.20">
    <property type="entry name" value="Spindle assembly abnormal protein 6, N-terminal domain"/>
    <property type="match status" value="1"/>
</dbReference>
<dbReference type="InterPro" id="IPR038558">
    <property type="entry name" value="SAS-6_N_sf"/>
</dbReference>
<dbReference type="EMBL" id="CAJPVJ010004619">
    <property type="protein sequence ID" value="CAG2168780.1"/>
    <property type="molecule type" value="Genomic_DNA"/>
</dbReference>
<evidence type="ECO:0000313" key="9">
    <source>
        <dbReference type="Proteomes" id="UP000728032"/>
    </source>
</evidence>
<feature type="domain" description="Spindle assembly abnormal protein 6 N-terminal" evidence="7">
    <location>
        <begin position="30"/>
        <end position="144"/>
    </location>
</feature>
<evidence type="ECO:0000256" key="3">
    <source>
        <dbReference type="ARBA" id="ARBA00023054"/>
    </source>
</evidence>
<keyword evidence="5" id="KW-0131">Cell cycle</keyword>
<keyword evidence="3 6" id="KW-0175">Coiled coil</keyword>
<evidence type="ECO:0000256" key="5">
    <source>
        <dbReference type="ARBA" id="ARBA00023306"/>
    </source>
</evidence>
<evidence type="ECO:0000256" key="2">
    <source>
        <dbReference type="ARBA" id="ARBA00022490"/>
    </source>
</evidence>
<dbReference type="InterPro" id="IPR032396">
    <property type="entry name" value="SAS-6_N"/>
</dbReference>
<dbReference type="OrthoDB" id="49058at2759"/>
<feature type="coiled-coil region" evidence="6">
    <location>
        <begin position="236"/>
        <end position="334"/>
    </location>
</feature>
<keyword evidence="9" id="KW-1185">Reference proteome</keyword>
<feature type="coiled-coil region" evidence="6">
    <location>
        <begin position="377"/>
        <end position="404"/>
    </location>
</feature>